<keyword evidence="1" id="KW-0175">Coiled coil</keyword>
<evidence type="ECO:0000313" key="6">
    <source>
        <dbReference type="Proteomes" id="UP000483820"/>
    </source>
</evidence>
<comment type="caution">
    <text evidence="5">The sequence shown here is derived from an EMBL/GenBank/DDBJ whole genome shotgun (WGS) entry which is preliminary data.</text>
</comment>
<dbReference type="KEGG" id="crq:GCK72_023121"/>
<sequence>MRHFIPVLIVIALQHPANSSLVQNGQIPSLMNFGNGTKNQDIHPKVISTNTVPVIIEAASSDENQKKLDLVQNPHPTTVMSPPAQKGQSGRRRKLKKAKKNRQGDNKKPVMYGSEAFSEEELGDIFNNFDQSGPDSYNYSMDTLFETDKFVEELDMDPSKEERFRIIKMIEELDLDGLKQLRDSARKTTTSTHAPVSTTPILTTLIDQKQTIEKAIEDLSEKSREIQFETVPSTLVEKTFPITIEEPVDVEKSSFPFNSIICTNGNIICALSLVAFIAIIVLFAVAFKLMRKIKQNEAEAN</sequence>
<evidence type="ECO:0000256" key="4">
    <source>
        <dbReference type="SAM" id="SignalP"/>
    </source>
</evidence>
<organism evidence="5 6">
    <name type="scientific">Caenorhabditis remanei</name>
    <name type="common">Caenorhabditis vulgaris</name>
    <dbReference type="NCBI Taxonomy" id="31234"/>
    <lineage>
        <taxon>Eukaryota</taxon>
        <taxon>Metazoa</taxon>
        <taxon>Ecdysozoa</taxon>
        <taxon>Nematoda</taxon>
        <taxon>Chromadorea</taxon>
        <taxon>Rhabditida</taxon>
        <taxon>Rhabditina</taxon>
        <taxon>Rhabditomorpha</taxon>
        <taxon>Rhabditoidea</taxon>
        <taxon>Rhabditidae</taxon>
        <taxon>Peloderinae</taxon>
        <taxon>Caenorhabditis</taxon>
    </lineage>
</organism>
<feature type="compositionally biased region" description="Basic residues" evidence="2">
    <location>
        <begin position="89"/>
        <end position="101"/>
    </location>
</feature>
<accession>A0A6A5FVY2</accession>
<feature type="coiled-coil region" evidence="1">
    <location>
        <begin position="202"/>
        <end position="229"/>
    </location>
</feature>
<name>A0A6A5FVY2_CAERE</name>
<dbReference type="RefSeq" id="XP_003103289.2">
    <property type="nucleotide sequence ID" value="XM_003103241.2"/>
</dbReference>
<gene>
    <name evidence="5" type="ORF">GCK72_023121</name>
</gene>
<dbReference type="Proteomes" id="UP000483820">
    <property type="component" value="Chromosome X"/>
</dbReference>
<protein>
    <submittedName>
        <fullName evidence="5">Uncharacterized protein</fullName>
    </submittedName>
</protein>
<proteinExistence type="predicted"/>
<dbReference type="CTD" id="9818625"/>
<dbReference type="AlphaFoldDB" id="A0A6A5FVY2"/>
<evidence type="ECO:0000256" key="1">
    <source>
        <dbReference type="SAM" id="Coils"/>
    </source>
</evidence>
<feature type="chain" id="PRO_5025612655" evidence="4">
    <location>
        <begin position="20"/>
        <end position="301"/>
    </location>
</feature>
<feature type="transmembrane region" description="Helical" evidence="3">
    <location>
        <begin position="265"/>
        <end position="287"/>
    </location>
</feature>
<dbReference type="GeneID" id="9818625"/>
<keyword evidence="4" id="KW-0732">Signal</keyword>
<feature type="region of interest" description="Disordered" evidence="2">
    <location>
        <begin position="72"/>
        <end position="112"/>
    </location>
</feature>
<evidence type="ECO:0000313" key="5">
    <source>
        <dbReference type="EMBL" id="KAF1746664.1"/>
    </source>
</evidence>
<evidence type="ECO:0000256" key="2">
    <source>
        <dbReference type="SAM" id="MobiDB-lite"/>
    </source>
</evidence>
<keyword evidence="3" id="KW-0812">Transmembrane</keyword>
<keyword evidence="3" id="KW-0472">Membrane</keyword>
<keyword evidence="3" id="KW-1133">Transmembrane helix</keyword>
<reference evidence="5 6" key="1">
    <citation type="submission" date="2019-12" db="EMBL/GenBank/DDBJ databases">
        <title>Chromosome-level assembly of the Caenorhabditis remanei genome.</title>
        <authorList>
            <person name="Teterina A.A."/>
            <person name="Willis J.H."/>
            <person name="Phillips P.C."/>
        </authorList>
    </citation>
    <scope>NUCLEOTIDE SEQUENCE [LARGE SCALE GENOMIC DNA]</scope>
    <source>
        <strain evidence="5 6">PX506</strain>
        <tissue evidence="5">Whole organism</tissue>
    </source>
</reference>
<dbReference type="EMBL" id="WUAV01000006">
    <property type="protein sequence ID" value="KAF1746664.1"/>
    <property type="molecule type" value="Genomic_DNA"/>
</dbReference>
<evidence type="ECO:0000256" key="3">
    <source>
        <dbReference type="SAM" id="Phobius"/>
    </source>
</evidence>
<feature type="signal peptide" evidence="4">
    <location>
        <begin position="1"/>
        <end position="19"/>
    </location>
</feature>